<evidence type="ECO:0000313" key="6">
    <source>
        <dbReference type="Proteomes" id="UP001500945"/>
    </source>
</evidence>
<sequence length="256" mass="27326">MTEGDPALTLITELVARMAGTDEVLARVDSMLDLVSDVVEAHVGLVVQADPSHTSVRVVGRRIAPGRGVSLSRELELMRASDPLLDPVTRGDLTPRTAEREFGAAAWAASHQRAGCLRYCGADQVCSLPLVGGPDFVIAMFGRAGADFSDDHLRLLTTIRPVVAGVVALAGLRPLPLPAEGPRLTARETEVLVLLARGHTSSRIGRVLGTSPRTVEVHLGRIYDKLGVRDRLSAVLAAYDRALIPPRSDRVARDGV</sequence>
<keyword evidence="1" id="KW-0805">Transcription regulation</keyword>
<dbReference type="InterPro" id="IPR000792">
    <property type="entry name" value="Tscrpt_reg_LuxR_C"/>
</dbReference>
<protein>
    <recommendedName>
        <fullName evidence="4">HTH luxR-type domain-containing protein</fullName>
    </recommendedName>
</protein>
<dbReference type="Pfam" id="PF00196">
    <property type="entry name" value="GerE"/>
    <property type="match status" value="1"/>
</dbReference>
<dbReference type="EMBL" id="BAABGM010000015">
    <property type="protein sequence ID" value="GAA4408406.1"/>
    <property type="molecule type" value="Genomic_DNA"/>
</dbReference>
<evidence type="ECO:0000256" key="2">
    <source>
        <dbReference type="ARBA" id="ARBA00023125"/>
    </source>
</evidence>
<organism evidence="5 6">
    <name type="scientific">Fodinibacter luteus</name>
    <dbReference type="NCBI Taxonomy" id="552064"/>
    <lineage>
        <taxon>Bacteria</taxon>
        <taxon>Bacillati</taxon>
        <taxon>Actinomycetota</taxon>
        <taxon>Actinomycetes</taxon>
        <taxon>Micrococcales</taxon>
        <taxon>Intrasporangiaceae</taxon>
        <taxon>Fodinibacter (ex Wang et al. 2009)</taxon>
    </lineage>
</organism>
<dbReference type="CDD" id="cd06170">
    <property type="entry name" value="LuxR_C_like"/>
    <property type="match status" value="1"/>
</dbReference>
<dbReference type="RefSeq" id="WP_345206597.1">
    <property type="nucleotide sequence ID" value="NZ_BAABGM010000015.1"/>
</dbReference>
<comment type="caution">
    <text evidence="5">The sequence shown here is derived from an EMBL/GenBank/DDBJ whole genome shotgun (WGS) entry which is preliminary data.</text>
</comment>
<dbReference type="InterPro" id="IPR036388">
    <property type="entry name" value="WH-like_DNA-bd_sf"/>
</dbReference>
<keyword evidence="6" id="KW-1185">Reference proteome</keyword>
<dbReference type="InterPro" id="IPR016032">
    <property type="entry name" value="Sig_transdc_resp-reg_C-effctor"/>
</dbReference>
<dbReference type="SMART" id="SM00421">
    <property type="entry name" value="HTH_LUXR"/>
    <property type="match status" value="1"/>
</dbReference>
<dbReference type="PROSITE" id="PS50043">
    <property type="entry name" value="HTH_LUXR_2"/>
    <property type="match status" value="1"/>
</dbReference>
<keyword evidence="2" id="KW-0238">DNA-binding</keyword>
<evidence type="ECO:0000256" key="1">
    <source>
        <dbReference type="ARBA" id="ARBA00023015"/>
    </source>
</evidence>
<evidence type="ECO:0000259" key="4">
    <source>
        <dbReference type="PROSITE" id="PS50043"/>
    </source>
</evidence>
<evidence type="ECO:0000313" key="5">
    <source>
        <dbReference type="EMBL" id="GAA4408406.1"/>
    </source>
</evidence>
<dbReference type="PANTHER" id="PTHR44688:SF16">
    <property type="entry name" value="DNA-BINDING TRANSCRIPTIONAL ACTIVATOR DEVR_DOSR"/>
    <property type="match status" value="1"/>
</dbReference>
<dbReference type="PRINTS" id="PR00038">
    <property type="entry name" value="HTHLUXR"/>
</dbReference>
<name>A0ABP8KJA7_9MICO</name>
<keyword evidence="3" id="KW-0804">Transcription</keyword>
<evidence type="ECO:0000256" key="3">
    <source>
        <dbReference type="ARBA" id="ARBA00023163"/>
    </source>
</evidence>
<dbReference type="PANTHER" id="PTHR44688">
    <property type="entry name" value="DNA-BINDING TRANSCRIPTIONAL ACTIVATOR DEVR_DOSR"/>
    <property type="match status" value="1"/>
</dbReference>
<dbReference type="Proteomes" id="UP001500945">
    <property type="component" value="Unassembled WGS sequence"/>
</dbReference>
<reference evidence="6" key="1">
    <citation type="journal article" date="2019" name="Int. J. Syst. Evol. Microbiol.">
        <title>The Global Catalogue of Microorganisms (GCM) 10K type strain sequencing project: providing services to taxonomists for standard genome sequencing and annotation.</title>
        <authorList>
            <consortium name="The Broad Institute Genomics Platform"/>
            <consortium name="The Broad Institute Genome Sequencing Center for Infectious Disease"/>
            <person name="Wu L."/>
            <person name="Ma J."/>
        </authorList>
    </citation>
    <scope>NUCLEOTIDE SEQUENCE [LARGE SCALE GENOMIC DNA]</scope>
    <source>
        <strain evidence="6">JCM 17809</strain>
    </source>
</reference>
<dbReference type="Gene3D" id="1.10.10.10">
    <property type="entry name" value="Winged helix-like DNA-binding domain superfamily/Winged helix DNA-binding domain"/>
    <property type="match status" value="1"/>
</dbReference>
<dbReference type="SUPFAM" id="SSF46894">
    <property type="entry name" value="C-terminal effector domain of the bipartite response regulators"/>
    <property type="match status" value="1"/>
</dbReference>
<proteinExistence type="predicted"/>
<feature type="domain" description="HTH luxR-type" evidence="4">
    <location>
        <begin position="177"/>
        <end position="242"/>
    </location>
</feature>
<gene>
    <name evidence="5" type="ORF">GCM10023168_25680</name>
</gene>
<accession>A0ABP8KJA7</accession>